<dbReference type="Proteomes" id="UP000002008">
    <property type="component" value="Chromosome"/>
</dbReference>
<dbReference type="Gene3D" id="3.40.50.2000">
    <property type="entry name" value="Glycogen Phosphorylase B"/>
    <property type="match status" value="2"/>
</dbReference>
<keyword evidence="2 4" id="KW-0808">Transferase</keyword>
<reference evidence="5" key="1">
    <citation type="journal article" date="2011" name="BMC Genomics">
        <title>Complete genome sequence of the filamentous anoxygenic phototrophic bacterium Chloroflexus aurantiacus.</title>
        <authorList>
            <person name="Tang K.H."/>
            <person name="Barry K."/>
            <person name="Chertkov O."/>
            <person name="Dalin E."/>
            <person name="Han C.S."/>
            <person name="Hauser L.J."/>
            <person name="Honchak B.M."/>
            <person name="Karbach L.E."/>
            <person name="Land M.L."/>
            <person name="Lapidus A."/>
            <person name="Larimer F.W."/>
            <person name="Mikhailova N."/>
            <person name="Pitluck S."/>
            <person name="Pierson B.K."/>
            <person name="Blankenship R.E."/>
        </authorList>
    </citation>
    <scope>NUCLEOTIDE SEQUENCE [LARGE SCALE GENOMIC DNA]</scope>
    <source>
        <strain evidence="5">ATCC 29366 / DSM 635 / J-10-fl</strain>
    </source>
</reference>
<dbReference type="SMR" id="A9WDX5"/>
<dbReference type="STRING" id="324602.Caur_1919"/>
<feature type="domain" description="Glycosyltransferase subfamily 4-like N-terminal" evidence="3">
    <location>
        <begin position="14"/>
        <end position="171"/>
    </location>
</feature>
<dbReference type="Pfam" id="PF13692">
    <property type="entry name" value="Glyco_trans_1_4"/>
    <property type="match status" value="1"/>
</dbReference>
<evidence type="ECO:0000259" key="3">
    <source>
        <dbReference type="Pfam" id="PF13579"/>
    </source>
</evidence>
<dbReference type="SUPFAM" id="SSF53756">
    <property type="entry name" value="UDP-Glycosyltransferase/glycogen phosphorylase"/>
    <property type="match status" value="1"/>
</dbReference>
<dbReference type="EnsemblBacteria" id="ABY35134">
    <property type="protein sequence ID" value="ABY35134"/>
    <property type="gene ID" value="Caur_1919"/>
</dbReference>
<evidence type="ECO:0000256" key="1">
    <source>
        <dbReference type="ARBA" id="ARBA00022676"/>
    </source>
</evidence>
<name>A9WDX5_CHLAA</name>
<dbReference type="HOGENOM" id="CLU_009583_6_2_0"/>
<dbReference type="InterPro" id="IPR028098">
    <property type="entry name" value="Glyco_trans_4-like_N"/>
</dbReference>
<proteinExistence type="predicted"/>
<dbReference type="PANTHER" id="PTHR12526">
    <property type="entry name" value="GLYCOSYLTRANSFERASE"/>
    <property type="match status" value="1"/>
</dbReference>
<organism evidence="4 5">
    <name type="scientific">Chloroflexus aurantiacus (strain ATCC 29366 / DSM 635 / J-10-fl)</name>
    <dbReference type="NCBI Taxonomy" id="324602"/>
    <lineage>
        <taxon>Bacteria</taxon>
        <taxon>Bacillati</taxon>
        <taxon>Chloroflexota</taxon>
        <taxon>Chloroflexia</taxon>
        <taxon>Chloroflexales</taxon>
        <taxon>Chloroflexineae</taxon>
        <taxon>Chloroflexaceae</taxon>
        <taxon>Chloroflexus</taxon>
    </lineage>
</organism>
<dbReference type="InParanoid" id="A9WDX5"/>
<keyword evidence="5" id="KW-1185">Reference proteome</keyword>
<dbReference type="Pfam" id="PF13579">
    <property type="entry name" value="Glyco_trans_4_4"/>
    <property type="match status" value="1"/>
</dbReference>
<dbReference type="PATRIC" id="fig|324602.8.peg.2188"/>
<sequence length="385" mass="43381">MRIAVVGPTYPFRGGIAHYSTMLVHHLRAAGHTTFFYSFTRQYPTWLFPGRSDRDPSTAPLRVECEYLLDPINPFTWWRLVRRVRADQPDLLLLQWWVPYWTPSLTVISSLLKRPPATKIAMICHNVLPHDGGGVIDRRLAMTVLRRADALIVHSEPDRYRARALLPHARIVKAFLPTYEPILTNAASAVNAALRHQWQVPDQRRILLFFGFVRPYKGLEYLIQALAQVRQQLDVHLLVVGEIWGSPAYYQRYAAEFGVTEAITFVDRYVSNEELPAIFSTADVVVLPYVSATQSAVVQLAFGFGKPVITTNVGGLPEVVQDGVTGLIVPPQDAHALAQAIVRYFQDDLAPCLTANVQASATERAESWPRLVSIITDLAHELNRR</sequence>
<accession>A9WDX5</accession>
<dbReference type="AlphaFoldDB" id="A9WDX5"/>
<evidence type="ECO:0000313" key="4">
    <source>
        <dbReference type="EMBL" id="ABY35134.1"/>
    </source>
</evidence>
<dbReference type="EMBL" id="CP000909">
    <property type="protein sequence ID" value="ABY35134.1"/>
    <property type="molecule type" value="Genomic_DNA"/>
</dbReference>
<dbReference type="KEGG" id="cau:Caur_1919"/>
<dbReference type="GO" id="GO:0016757">
    <property type="term" value="F:glycosyltransferase activity"/>
    <property type="evidence" value="ECO:0000318"/>
    <property type="project" value="GO_Central"/>
</dbReference>
<dbReference type="PANTHER" id="PTHR12526:SF510">
    <property type="entry name" value="D-INOSITOL 3-PHOSPHATE GLYCOSYLTRANSFERASE"/>
    <property type="match status" value="1"/>
</dbReference>
<evidence type="ECO:0000313" key="5">
    <source>
        <dbReference type="Proteomes" id="UP000002008"/>
    </source>
</evidence>
<evidence type="ECO:0000256" key="2">
    <source>
        <dbReference type="ARBA" id="ARBA00022679"/>
    </source>
</evidence>
<gene>
    <name evidence="4" type="ordered locus">Caur_1919</name>
</gene>
<keyword evidence="1" id="KW-0328">Glycosyltransferase</keyword>
<protein>
    <submittedName>
        <fullName evidence="4">Glycosyl transferase group 1</fullName>
    </submittedName>
</protein>
<dbReference type="CAZy" id="GT4">
    <property type="family name" value="Glycosyltransferase Family 4"/>
</dbReference>
<dbReference type="eggNOG" id="COG0438">
    <property type="taxonomic scope" value="Bacteria"/>
</dbReference>